<sequence length="109" mass="12085">MPKLATLRSRFKKSHIQYEASTQPRDINLLSTVLTPSLPLISSSPNDSRDESGLGYVAKQEAKVEGVVIRTILSGDRLALTQFSAACDNLRAQHLRRIPRRKGIQAESL</sequence>
<proteinExistence type="predicted"/>
<dbReference type="EMBL" id="QPKB01000004">
    <property type="protein sequence ID" value="RWR81656.1"/>
    <property type="molecule type" value="Genomic_DNA"/>
</dbReference>
<keyword evidence="2" id="KW-1185">Reference proteome</keyword>
<dbReference type="AlphaFoldDB" id="A0A3S3QAB5"/>
<reference evidence="1 2" key="1">
    <citation type="journal article" date="2019" name="Nat. Plants">
        <title>Stout camphor tree genome fills gaps in understanding of flowering plant genome evolution.</title>
        <authorList>
            <person name="Chaw S.M."/>
            <person name="Liu Y.C."/>
            <person name="Wu Y.W."/>
            <person name="Wang H.Y."/>
            <person name="Lin C.I."/>
            <person name="Wu C.S."/>
            <person name="Ke H.M."/>
            <person name="Chang L.Y."/>
            <person name="Hsu C.Y."/>
            <person name="Yang H.T."/>
            <person name="Sudianto E."/>
            <person name="Hsu M.H."/>
            <person name="Wu K.P."/>
            <person name="Wang L.N."/>
            <person name="Leebens-Mack J.H."/>
            <person name="Tsai I.J."/>
        </authorList>
    </citation>
    <scope>NUCLEOTIDE SEQUENCE [LARGE SCALE GENOMIC DNA]</scope>
    <source>
        <strain evidence="2">cv. Chaw 1501</strain>
        <tissue evidence="1">Young leaves</tissue>
    </source>
</reference>
<comment type="caution">
    <text evidence="1">The sequence shown here is derived from an EMBL/GenBank/DDBJ whole genome shotgun (WGS) entry which is preliminary data.</text>
</comment>
<evidence type="ECO:0000313" key="1">
    <source>
        <dbReference type="EMBL" id="RWR81656.1"/>
    </source>
</evidence>
<name>A0A3S3QAB5_9MAGN</name>
<organism evidence="1 2">
    <name type="scientific">Cinnamomum micranthum f. kanehirae</name>
    <dbReference type="NCBI Taxonomy" id="337451"/>
    <lineage>
        <taxon>Eukaryota</taxon>
        <taxon>Viridiplantae</taxon>
        <taxon>Streptophyta</taxon>
        <taxon>Embryophyta</taxon>
        <taxon>Tracheophyta</taxon>
        <taxon>Spermatophyta</taxon>
        <taxon>Magnoliopsida</taxon>
        <taxon>Magnoliidae</taxon>
        <taxon>Laurales</taxon>
        <taxon>Lauraceae</taxon>
        <taxon>Cinnamomum</taxon>
    </lineage>
</organism>
<dbReference type="Proteomes" id="UP000283530">
    <property type="component" value="Unassembled WGS sequence"/>
</dbReference>
<accession>A0A3S3QAB5</accession>
<gene>
    <name evidence="1" type="ORF">CKAN_01034700</name>
</gene>
<protein>
    <submittedName>
        <fullName evidence="1">Uncharacterized protein</fullName>
    </submittedName>
</protein>
<evidence type="ECO:0000313" key="2">
    <source>
        <dbReference type="Proteomes" id="UP000283530"/>
    </source>
</evidence>